<sequence>MPLIKSNFNKRKITIHAQIDSEILKQIYSYCKWANIKSIDIFFEESIKFILEKKN</sequence>
<protein>
    <submittedName>
        <fullName evidence="1">Uncharacterized protein</fullName>
    </submittedName>
</protein>
<dbReference type="AlphaFoldDB" id="A0A0W0VX88"/>
<reference evidence="1 2" key="1">
    <citation type="submission" date="2015-11" db="EMBL/GenBank/DDBJ databases">
        <title>Genomic analysis of 38 Legionella species identifies large and diverse effector repertoires.</title>
        <authorList>
            <person name="Burstein D."/>
            <person name="Amaro F."/>
            <person name="Zusman T."/>
            <person name="Lifshitz Z."/>
            <person name="Cohen O."/>
            <person name="Gilbert J.A."/>
            <person name="Pupko T."/>
            <person name="Shuman H.A."/>
            <person name="Segal G."/>
        </authorList>
    </citation>
    <scope>NUCLEOTIDE SEQUENCE [LARGE SCALE GENOMIC DNA]</scope>
    <source>
        <strain evidence="1 2">PX-1-G2-E2</strain>
    </source>
</reference>
<keyword evidence="2" id="KW-1185">Reference proteome</keyword>
<dbReference type="EMBL" id="LNYL01000048">
    <property type="protein sequence ID" value="KTD24900.1"/>
    <property type="molecule type" value="Genomic_DNA"/>
</dbReference>
<evidence type="ECO:0000313" key="1">
    <source>
        <dbReference type="EMBL" id="KTD24900.1"/>
    </source>
</evidence>
<dbReference type="PATRIC" id="fig|466.6.peg.2593"/>
<name>A0A0W0VX88_9GAMM</name>
<proteinExistence type="predicted"/>
<evidence type="ECO:0000313" key="2">
    <source>
        <dbReference type="Proteomes" id="UP000054908"/>
    </source>
</evidence>
<gene>
    <name evidence="1" type="ORF">Lmac_2437</name>
</gene>
<organism evidence="1 2">
    <name type="scientific">Legionella maceachernii</name>
    <dbReference type="NCBI Taxonomy" id="466"/>
    <lineage>
        <taxon>Bacteria</taxon>
        <taxon>Pseudomonadati</taxon>
        <taxon>Pseudomonadota</taxon>
        <taxon>Gammaproteobacteria</taxon>
        <taxon>Legionellales</taxon>
        <taxon>Legionellaceae</taxon>
        <taxon>Legionella</taxon>
    </lineage>
</organism>
<comment type="caution">
    <text evidence="1">The sequence shown here is derived from an EMBL/GenBank/DDBJ whole genome shotgun (WGS) entry which is preliminary data.</text>
</comment>
<accession>A0A0W0VX88</accession>
<dbReference type="Proteomes" id="UP000054908">
    <property type="component" value="Unassembled WGS sequence"/>
</dbReference>